<dbReference type="PRINTS" id="PR00111">
    <property type="entry name" value="ABHYDROLASE"/>
</dbReference>
<sequence length="279" mass="31860">MINMGFYDQQKDKYVALSGYDDFEIHLRENLSDFPKANVILIHGMGETLTRYDQLAAMLVKRGFNVFRYDQPGHGQTSGEVGVLEDPQLLTDCCLQVISEVRKRYYNFSLFLLGHSMGGFTVLQTLAQFPGKADGAIVSAPYSVYENPLLGTRPISGDEHEGLEGLPQQGINRDERLSVRNKMDHTNPRPTVSLANALYQGSLFLRSHIEQIEEPLLMLHGFEDGLISFKDTLAVYERLKVQDKELHIYPYLMHSLLNDPIRKKQIVKEIAEWLERHSF</sequence>
<evidence type="ECO:0000313" key="3">
    <source>
        <dbReference type="Proteomes" id="UP000050816"/>
    </source>
</evidence>
<dbReference type="SUPFAM" id="SSF53474">
    <property type="entry name" value="alpha/beta-Hydrolases"/>
    <property type="match status" value="1"/>
</dbReference>
<feature type="domain" description="Serine aminopeptidase S33" evidence="1">
    <location>
        <begin position="35"/>
        <end position="260"/>
    </location>
</feature>
<name>A0A0R1U400_9LACO</name>
<proteinExistence type="predicted"/>
<dbReference type="PANTHER" id="PTHR11614">
    <property type="entry name" value="PHOSPHOLIPASE-RELATED"/>
    <property type="match status" value="1"/>
</dbReference>
<dbReference type="InterPro" id="IPR029058">
    <property type="entry name" value="AB_hydrolase_fold"/>
</dbReference>
<dbReference type="EMBL" id="AZFK01000083">
    <property type="protein sequence ID" value="KRL88013.1"/>
    <property type="molecule type" value="Genomic_DNA"/>
</dbReference>
<dbReference type="PATRIC" id="fig|1423760.3.peg.591"/>
<comment type="caution">
    <text evidence="2">The sequence shown here is derived from an EMBL/GenBank/DDBJ whole genome shotgun (WGS) entry which is preliminary data.</text>
</comment>
<dbReference type="Gene3D" id="3.40.50.1820">
    <property type="entry name" value="alpha/beta hydrolase"/>
    <property type="match status" value="1"/>
</dbReference>
<evidence type="ECO:0000259" key="1">
    <source>
        <dbReference type="Pfam" id="PF12146"/>
    </source>
</evidence>
<accession>A0A0R1U400</accession>
<reference evidence="2 3" key="1">
    <citation type="journal article" date="2015" name="Genome Announc.">
        <title>Expanding the biotechnology potential of lactobacilli through comparative genomics of 213 strains and associated genera.</title>
        <authorList>
            <person name="Sun Z."/>
            <person name="Harris H.M."/>
            <person name="McCann A."/>
            <person name="Guo C."/>
            <person name="Argimon S."/>
            <person name="Zhang W."/>
            <person name="Yang X."/>
            <person name="Jeffery I.B."/>
            <person name="Cooney J.C."/>
            <person name="Kagawa T.F."/>
            <person name="Liu W."/>
            <person name="Song Y."/>
            <person name="Salvetti E."/>
            <person name="Wrobel A."/>
            <person name="Rasinkangas P."/>
            <person name="Parkhill J."/>
            <person name="Rea M.C."/>
            <person name="O'Sullivan O."/>
            <person name="Ritari J."/>
            <person name="Douillard F.P."/>
            <person name="Paul Ross R."/>
            <person name="Yang R."/>
            <person name="Briner A.E."/>
            <person name="Felis G.E."/>
            <person name="de Vos W.M."/>
            <person name="Barrangou R."/>
            <person name="Klaenhammer T.R."/>
            <person name="Caufield P.W."/>
            <person name="Cui Y."/>
            <person name="Zhang H."/>
            <person name="O'Toole P.W."/>
        </authorList>
    </citation>
    <scope>NUCLEOTIDE SEQUENCE [LARGE SCALE GENOMIC DNA]</scope>
    <source>
        <strain evidence="2 3">DSM 15946</strain>
    </source>
</reference>
<dbReference type="Proteomes" id="UP000050816">
    <property type="component" value="Unassembled WGS sequence"/>
</dbReference>
<dbReference type="Pfam" id="PF12146">
    <property type="entry name" value="Hydrolase_4"/>
    <property type="match status" value="1"/>
</dbReference>
<dbReference type="InterPro" id="IPR000073">
    <property type="entry name" value="AB_hydrolase_1"/>
</dbReference>
<protein>
    <submittedName>
        <fullName evidence="2">Lysophospholipase</fullName>
    </submittedName>
</protein>
<dbReference type="InterPro" id="IPR022742">
    <property type="entry name" value="Hydrolase_4"/>
</dbReference>
<organism evidence="2 3">
    <name type="scientific">Limosilactobacillus ingluviei DSM 15946</name>
    <dbReference type="NCBI Taxonomy" id="1423760"/>
    <lineage>
        <taxon>Bacteria</taxon>
        <taxon>Bacillati</taxon>
        <taxon>Bacillota</taxon>
        <taxon>Bacilli</taxon>
        <taxon>Lactobacillales</taxon>
        <taxon>Lactobacillaceae</taxon>
        <taxon>Limosilactobacillus</taxon>
    </lineage>
</organism>
<gene>
    <name evidence="2" type="ORF">FC43_GL000569</name>
</gene>
<dbReference type="AlphaFoldDB" id="A0A0R1U400"/>
<dbReference type="InterPro" id="IPR051044">
    <property type="entry name" value="MAG_DAG_Lipase"/>
</dbReference>
<evidence type="ECO:0000313" key="2">
    <source>
        <dbReference type="EMBL" id="KRL88013.1"/>
    </source>
</evidence>